<dbReference type="InterPro" id="IPR050397">
    <property type="entry name" value="Env_Response_Regulators"/>
</dbReference>
<gene>
    <name evidence="5" type="ORF">OD355_08400</name>
</gene>
<dbReference type="RefSeq" id="WP_263038018.1">
    <property type="nucleotide sequence ID" value="NZ_JAOTPL010000010.1"/>
</dbReference>
<dbReference type="PANTHER" id="PTHR24567:SF28">
    <property type="entry name" value="LISTERIOLYSIN REGULATORY PROTEIN"/>
    <property type="match status" value="1"/>
</dbReference>
<dbReference type="CDD" id="cd00038">
    <property type="entry name" value="CAP_ED"/>
    <property type="match status" value="1"/>
</dbReference>
<evidence type="ECO:0000313" key="5">
    <source>
        <dbReference type="EMBL" id="MCU7694533.1"/>
    </source>
</evidence>
<dbReference type="PRINTS" id="PR00034">
    <property type="entry name" value="HTHCRP"/>
</dbReference>
<dbReference type="SMART" id="SM00100">
    <property type="entry name" value="cNMP"/>
    <property type="match status" value="1"/>
</dbReference>
<dbReference type="InterPro" id="IPR000595">
    <property type="entry name" value="cNMP-bd_dom"/>
</dbReference>
<dbReference type="InterPro" id="IPR036388">
    <property type="entry name" value="WH-like_DNA-bd_sf"/>
</dbReference>
<protein>
    <submittedName>
        <fullName evidence="5">Crp/Fnr family transcriptional regulator</fullName>
    </submittedName>
</protein>
<feature type="domain" description="Cyclic nucleotide-binding" evidence="4">
    <location>
        <begin position="15"/>
        <end position="116"/>
    </location>
</feature>
<dbReference type="SUPFAM" id="SSF51206">
    <property type="entry name" value="cAMP-binding domain-like"/>
    <property type="match status" value="1"/>
</dbReference>
<comment type="caution">
    <text evidence="5">The sequence shown here is derived from an EMBL/GenBank/DDBJ whole genome shotgun (WGS) entry which is preliminary data.</text>
</comment>
<name>A0AAE3IMB4_9BACT</name>
<accession>A0AAE3IMB4</accession>
<keyword evidence="1" id="KW-0805">Transcription regulation</keyword>
<evidence type="ECO:0000256" key="3">
    <source>
        <dbReference type="ARBA" id="ARBA00023163"/>
    </source>
</evidence>
<dbReference type="InterPro" id="IPR014710">
    <property type="entry name" value="RmlC-like_jellyroll"/>
</dbReference>
<evidence type="ECO:0000259" key="4">
    <source>
        <dbReference type="PROSITE" id="PS50042"/>
    </source>
</evidence>
<dbReference type="SUPFAM" id="SSF46785">
    <property type="entry name" value="Winged helix' DNA-binding domain"/>
    <property type="match status" value="1"/>
</dbReference>
<keyword evidence="6" id="KW-1185">Reference proteome</keyword>
<dbReference type="GO" id="GO:0003700">
    <property type="term" value="F:DNA-binding transcription factor activity"/>
    <property type="evidence" value="ECO:0007669"/>
    <property type="project" value="TreeGrafter"/>
</dbReference>
<dbReference type="Pfam" id="PF13545">
    <property type="entry name" value="HTH_Crp_2"/>
    <property type="match status" value="1"/>
</dbReference>
<sequence length="218" mass="25030">MLNKDLLLDAGASVKSYKQGEYIYKEGSRCMFFNQLMHGTVHIINETDEGKEFLHEIVFPENCFGELPLFDDAPYPMTAVAGQGCEVLQLSRDKFRKLLTDKPEINTYFTAHFVKKIRFEVSRLKEISTTDPKHRISSLINYLKDHEVCMNREVEGVICRNCSKLKLTRQQIACMTGLRVETVIRALKKMEESGEVKIIKGKVYTDTELPLGRCTKPE</sequence>
<dbReference type="InterPro" id="IPR012318">
    <property type="entry name" value="HTH_CRP"/>
</dbReference>
<proteinExistence type="predicted"/>
<dbReference type="EMBL" id="JAOTPL010000010">
    <property type="protein sequence ID" value="MCU7694533.1"/>
    <property type="molecule type" value="Genomic_DNA"/>
</dbReference>
<evidence type="ECO:0000256" key="1">
    <source>
        <dbReference type="ARBA" id="ARBA00023015"/>
    </source>
</evidence>
<dbReference type="AlphaFoldDB" id="A0AAE3IMB4"/>
<dbReference type="GO" id="GO:0003677">
    <property type="term" value="F:DNA binding"/>
    <property type="evidence" value="ECO:0007669"/>
    <property type="project" value="UniProtKB-KW"/>
</dbReference>
<dbReference type="GO" id="GO:0005829">
    <property type="term" value="C:cytosol"/>
    <property type="evidence" value="ECO:0007669"/>
    <property type="project" value="TreeGrafter"/>
</dbReference>
<dbReference type="Proteomes" id="UP001209317">
    <property type="component" value="Unassembled WGS sequence"/>
</dbReference>
<dbReference type="Pfam" id="PF00027">
    <property type="entry name" value="cNMP_binding"/>
    <property type="match status" value="1"/>
</dbReference>
<keyword evidence="3" id="KW-0804">Transcription</keyword>
<keyword evidence="2" id="KW-0238">DNA-binding</keyword>
<evidence type="ECO:0000313" key="6">
    <source>
        <dbReference type="Proteomes" id="UP001209317"/>
    </source>
</evidence>
<reference evidence="5" key="1">
    <citation type="submission" date="2022-10" db="EMBL/GenBank/DDBJ databases">
        <authorList>
            <person name="Kim H.S."/>
            <person name="Kim J.-S."/>
            <person name="Suh M.K."/>
            <person name="Eom M.K."/>
            <person name="Lee J.-S."/>
        </authorList>
    </citation>
    <scope>NUCLEOTIDE SEQUENCE</scope>
    <source>
        <strain evidence="5">LIP-5</strain>
    </source>
</reference>
<evidence type="ECO:0000256" key="2">
    <source>
        <dbReference type="ARBA" id="ARBA00023125"/>
    </source>
</evidence>
<organism evidence="5 6">
    <name type="scientific">Haoranjiania flava</name>
    <dbReference type="NCBI Taxonomy" id="1856322"/>
    <lineage>
        <taxon>Bacteria</taxon>
        <taxon>Pseudomonadati</taxon>
        <taxon>Bacteroidota</taxon>
        <taxon>Chitinophagia</taxon>
        <taxon>Chitinophagales</taxon>
        <taxon>Chitinophagaceae</taxon>
        <taxon>Haoranjiania</taxon>
    </lineage>
</organism>
<dbReference type="PROSITE" id="PS50042">
    <property type="entry name" value="CNMP_BINDING_3"/>
    <property type="match status" value="1"/>
</dbReference>
<dbReference type="InterPro" id="IPR018490">
    <property type="entry name" value="cNMP-bd_dom_sf"/>
</dbReference>
<dbReference type="PANTHER" id="PTHR24567">
    <property type="entry name" value="CRP FAMILY TRANSCRIPTIONAL REGULATORY PROTEIN"/>
    <property type="match status" value="1"/>
</dbReference>
<dbReference type="Gene3D" id="1.10.10.10">
    <property type="entry name" value="Winged helix-like DNA-binding domain superfamily/Winged helix DNA-binding domain"/>
    <property type="match status" value="1"/>
</dbReference>
<dbReference type="InterPro" id="IPR036390">
    <property type="entry name" value="WH_DNA-bd_sf"/>
</dbReference>
<dbReference type="Gene3D" id="2.60.120.10">
    <property type="entry name" value="Jelly Rolls"/>
    <property type="match status" value="1"/>
</dbReference>